<keyword evidence="2" id="KW-1185">Reference proteome</keyword>
<accession>A0A4D7QRR0</accession>
<evidence type="ECO:0000313" key="1">
    <source>
        <dbReference type="EMBL" id="QCK88266.1"/>
    </source>
</evidence>
<dbReference type="RefSeq" id="WP_137101593.1">
    <property type="nucleotide sequence ID" value="NZ_CP039865.1"/>
</dbReference>
<dbReference type="OrthoDB" id="9783136at2"/>
<organism evidence="1 2">
    <name type="scientific">Phreatobacter aquaticus</name>
    <dbReference type="NCBI Taxonomy" id="2570229"/>
    <lineage>
        <taxon>Bacteria</taxon>
        <taxon>Pseudomonadati</taxon>
        <taxon>Pseudomonadota</taxon>
        <taxon>Alphaproteobacteria</taxon>
        <taxon>Hyphomicrobiales</taxon>
        <taxon>Phreatobacteraceae</taxon>
        <taxon>Phreatobacter</taxon>
    </lineage>
</organism>
<dbReference type="AlphaFoldDB" id="A0A4D7QRR0"/>
<name>A0A4D7QRR0_9HYPH</name>
<reference evidence="1 2" key="1">
    <citation type="submission" date="2019-04" db="EMBL/GenBank/DDBJ databases">
        <title>Phreatobacter aquaticus sp. nov.</title>
        <authorList>
            <person name="Choi A."/>
            <person name="Baek K."/>
        </authorList>
    </citation>
    <scope>NUCLEOTIDE SEQUENCE [LARGE SCALE GENOMIC DNA]</scope>
    <source>
        <strain evidence="1 2">NMCR1094</strain>
    </source>
</reference>
<protein>
    <recommendedName>
        <fullName evidence="3">Fe2OG dioxygenase domain-containing protein</fullName>
    </recommendedName>
</protein>
<proteinExistence type="predicted"/>
<dbReference type="Proteomes" id="UP000298588">
    <property type="component" value="Chromosome"/>
</dbReference>
<dbReference type="EMBL" id="CP039865">
    <property type="protein sequence ID" value="QCK88266.1"/>
    <property type="molecule type" value="Genomic_DNA"/>
</dbReference>
<gene>
    <name evidence="1" type="ORF">E8L99_22145</name>
</gene>
<dbReference type="NCBIfam" id="TIGR02466">
    <property type="entry name" value="TIGR02466 family protein"/>
    <property type="match status" value="1"/>
</dbReference>
<evidence type="ECO:0008006" key="3">
    <source>
        <dbReference type="Google" id="ProtNLM"/>
    </source>
</evidence>
<dbReference type="Gene3D" id="2.60.120.620">
    <property type="entry name" value="q2cbj1_9rhob like domain"/>
    <property type="match status" value="1"/>
</dbReference>
<evidence type="ECO:0000313" key="2">
    <source>
        <dbReference type="Proteomes" id="UP000298588"/>
    </source>
</evidence>
<dbReference type="SUPFAM" id="SSF51197">
    <property type="entry name" value="Clavaminate synthase-like"/>
    <property type="match status" value="1"/>
</dbReference>
<dbReference type="KEGG" id="paqt:E8L99_22145"/>
<sequence>MAAIEHLFVTRLYRASIDAEGLLEEIDPLCRSLAVDDQAGIRWCAKNGYPGYTSYASLNDLPWRFPTFKALGRHLDRHVADFAMDLALDLGGRKLVLDSLWVNVLPEGGAHASHIHPHSVISGTYYVAMPAGAPALKLEDPRHGLMMAHPPRKKSAPRELQSFVSVPAEAGTVLLWESFLRHEVPVNRSADERISVSFNYRWG</sequence>
<dbReference type="InterPro" id="IPR012668">
    <property type="entry name" value="CHP02466"/>
</dbReference>
<dbReference type="Pfam" id="PF13759">
    <property type="entry name" value="2OG-FeII_Oxy_5"/>
    <property type="match status" value="1"/>
</dbReference>